<evidence type="ECO:0000313" key="2">
    <source>
        <dbReference type="Proteomes" id="UP000442695"/>
    </source>
</evidence>
<sequence>MTSYKGKRLPVISDSTMFEKFALDLWGAQHPDAKTTLYGRNGQEQNGVDVIVRTGNRLIALQCKAVGKLDQKTIDAEVNRAKKFLPEISDLIIVTTAPHDAKLVSYAETLTRQHKQLNFFSVFYHGWDDLLRILEDHQKVARKHFPEFYISTEKGAEPPLSALRLPVDRELNILLTDEELALFCSEASWEMRNNPAALLAVEHADEQHAISMIAEIEAVEVLDAGARQSRSAFREYLAWLSPKIRRAEVAVRLLLTDDVVRAPWLLGGCWPQTAATMRRLIPEVIAGAKSHPDRLPLKIGVPAHPKLVGYIDIEAEDKAAFKDQCKSYDPFYFDAGVPDLGTDLGLKYALPAGIAALVRYSTAHGVSIEDLQRDKTNSIYFWGLYAA</sequence>
<gene>
    <name evidence="1" type="ORF">GN299_29150</name>
</gene>
<proteinExistence type="predicted"/>
<dbReference type="EMBL" id="WOWR01000062">
    <property type="protein sequence ID" value="KAF0251371.1"/>
    <property type="molecule type" value="Genomic_DNA"/>
</dbReference>
<dbReference type="SUPFAM" id="SSF52980">
    <property type="entry name" value="Restriction endonuclease-like"/>
    <property type="match status" value="1"/>
</dbReference>
<comment type="caution">
    <text evidence="1">The sequence shown here is derived from an EMBL/GenBank/DDBJ whole genome shotgun (WGS) entry which is preliminary data.</text>
</comment>
<dbReference type="InterPro" id="IPR011335">
    <property type="entry name" value="Restrct_endonuc-II-like"/>
</dbReference>
<dbReference type="Proteomes" id="UP000442695">
    <property type="component" value="Unassembled WGS sequence"/>
</dbReference>
<organism evidence="1 2">
    <name type="scientific">Pseudomonas putida</name>
    <name type="common">Arthrobacter siderocapsulatus</name>
    <dbReference type="NCBI Taxonomy" id="303"/>
    <lineage>
        <taxon>Bacteria</taxon>
        <taxon>Pseudomonadati</taxon>
        <taxon>Pseudomonadota</taxon>
        <taxon>Gammaproteobacteria</taxon>
        <taxon>Pseudomonadales</taxon>
        <taxon>Pseudomonadaceae</taxon>
        <taxon>Pseudomonas</taxon>
    </lineage>
</organism>
<evidence type="ECO:0008006" key="3">
    <source>
        <dbReference type="Google" id="ProtNLM"/>
    </source>
</evidence>
<protein>
    <recommendedName>
        <fullName evidence="3">Restriction endonuclease type IV Mrr domain-containing protein</fullName>
    </recommendedName>
</protein>
<reference evidence="1 2" key="1">
    <citation type="submission" date="2019-12" db="EMBL/GenBank/DDBJ databases">
        <authorList>
            <person name="Woiski C."/>
        </authorList>
    </citation>
    <scope>NUCLEOTIDE SEQUENCE [LARGE SCALE GENOMIC DNA]</scope>
    <source>
        <strain evidence="1 2">BOE100</strain>
    </source>
</reference>
<name>A0A7V8J1J4_PSEPU</name>
<dbReference type="AlphaFoldDB" id="A0A7V8J1J4"/>
<dbReference type="RefSeq" id="WP_010952942.1">
    <property type="nucleotide sequence ID" value="NZ_CABEEI010000004.1"/>
</dbReference>
<evidence type="ECO:0000313" key="1">
    <source>
        <dbReference type="EMBL" id="KAF0251371.1"/>
    </source>
</evidence>
<accession>A0A7V8J1J4</accession>